<comment type="caution">
    <text evidence="1">The sequence shown here is derived from an EMBL/GenBank/DDBJ whole genome shotgun (WGS) entry which is preliminary data.</text>
</comment>
<reference evidence="1" key="1">
    <citation type="submission" date="2023-10" db="EMBL/GenBank/DDBJ databases">
        <title>Chromosome-level genome of the transformable northern wattle, Acacia crassicarpa.</title>
        <authorList>
            <person name="Massaro I."/>
            <person name="Sinha N.R."/>
            <person name="Poethig S."/>
            <person name="Leichty A.R."/>
        </authorList>
    </citation>
    <scope>NUCLEOTIDE SEQUENCE</scope>
    <source>
        <strain evidence="1">Acra3RX</strain>
        <tissue evidence="1">Leaf</tissue>
    </source>
</reference>
<evidence type="ECO:0000313" key="1">
    <source>
        <dbReference type="EMBL" id="KAK4274205.1"/>
    </source>
</evidence>
<organism evidence="1 2">
    <name type="scientific">Acacia crassicarpa</name>
    <name type="common">northern wattle</name>
    <dbReference type="NCBI Taxonomy" id="499986"/>
    <lineage>
        <taxon>Eukaryota</taxon>
        <taxon>Viridiplantae</taxon>
        <taxon>Streptophyta</taxon>
        <taxon>Embryophyta</taxon>
        <taxon>Tracheophyta</taxon>
        <taxon>Spermatophyta</taxon>
        <taxon>Magnoliopsida</taxon>
        <taxon>eudicotyledons</taxon>
        <taxon>Gunneridae</taxon>
        <taxon>Pentapetalae</taxon>
        <taxon>rosids</taxon>
        <taxon>fabids</taxon>
        <taxon>Fabales</taxon>
        <taxon>Fabaceae</taxon>
        <taxon>Caesalpinioideae</taxon>
        <taxon>mimosoid clade</taxon>
        <taxon>Acacieae</taxon>
        <taxon>Acacia</taxon>
    </lineage>
</organism>
<dbReference type="Proteomes" id="UP001293593">
    <property type="component" value="Unassembled WGS sequence"/>
</dbReference>
<dbReference type="AlphaFoldDB" id="A0AAE1KHZ6"/>
<accession>A0AAE1KHZ6</accession>
<evidence type="ECO:0000313" key="2">
    <source>
        <dbReference type="Proteomes" id="UP001293593"/>
    </source>
</evidence>
<gene>
    <name evidence="1" type="ORF">QN277_017467</name>
</gene>
<dbReference type="EMBL" id="JAWXYG010000004">
    <property type="protein sequence ID" value="KAK4274205.1"/>
    <property type="molecule type" value="Genomic_DNA"/>
</dbReference>
<name>A0AAE1KHZ6_9FABA</name>
<proteinExistence type="predicted"/>
<protein>
    <submittedName>
        <fullName evidence="1">Uncharacterized protein</fullName>
    </submittedName>
</protein>
<keyword evidence="2" id="KW-1185">Reference proteome</keyword>
<sequence>MEKNASSSPTRGTASEGGCLSCWRCLKVKLPWGKRASTYRPIGGFKYDPLSYAQNFDEGLVHDDEAYTRRGFSARYAAPSSTTHNKSSPVYK</sequence>
<dbReference type="PANTHER" id="PTHR33168">
    <property type="entry name" value="STRESS INDUCED PROTEIN-RELATED"/>
    <property type="match status" value="1"/>
</dbReference>